<dbReference type="InterPro" id="IPR002513">
    <property type="entry name" value="Tn3_Tnp_DDE_dom"/>
</dbReference>
<evidence type="ECO:0000313" key="2">
    <source>
        <dbReference type="EMBL" id="UOE20987.1"/>
    </source>
</evidence>
<accession>A0AA97M5I0</accession>
<keyword evidence="3" id="KW-1185">Reference proteome</keyword>
<evidence type="ECO:0000313" key="3">
    <source>
        <dbReference type="Proteomes" id="UP000265719"/>
    </source>
</evidence>
<reference evidence="2" key="1">
    <citation type="submission" date="2020-10" db="EMBL/GenBank/DDBJ databases">
        <title>De novo genome project of the cellulose decomposer Thermobifida halotolerans type strain.</title>
        <authorList>
            <person name="Nagy I."/>
            <person name="Horvath B."/>
            <person name="Kukolya J."/>
            <person name="Nagy I."/>
            <person name="Orsini M."/>
        </authorList>
    </citation>
    <scope>NUCLEOTIDE SEQUENCE</scope>
    <source>
        <strain evidence="2">DSM 44931</strain>
    </source>
</reference>
<dbReference type="Proteomes" id="UP000265719">
    <property type="component" value="Chromosome"/>
</dbReference>
<protein>
    <submittedName>
        <fullName evidence="2">Tn3 family transposase</fullName>
    </submittedName>
</protein>
<evidence type="ECO:0000259" key="1">
    <source>
        <dbReference type="Pfam" id="PF01526"/>
    </source>
</evidence>
<dbReference type="AlphaFoldDB" id="A0AA97M5I0"/>
<dbReference type="GO" id="GO:0006313">
    <property type="term" value="P:DNA transposition"/>
    <property type="evidence" value="ECO:0007669"/>
    <property type="project" value="InterPro"/>
</dbReference>
<dbReference type="GO" id="GO:0004803">
    <property type="term" value="F:transposase activity"/>
    <property type="evidence" value="ECO:0007669"/>
    <property type="project" value="InterPro"/>
</dbReference>
<gene>
    <name evidence="2" type="ORF">NI17_007425</name>
</gene>
<dbReference type="RefSeq" id="WP_199860144.1">
    <property type="nucleotide sequence ID" value="NZ_CP063196.1"/>
</dbReference>
<sequence length="173" mass="18850">MRVVVRGRVPIVERWGGGLFASVDGLRFVVSERVVDAGPSPHILANRRPTVEESLHKLVGDIGHSERGRTTQAYRTGREDRFGGLGLVLDAAVLWTIRSLDAAVEQLRALPAEARGPGVLNNVPGRYSFRAALPAGGGVAVRGTSPLREELVRSQRNKRQRQGVWFLLAISNV</sequence>
<organism evidence="2 3">
    <name type="scientific">Thermobifida halotolerans</name>
    <dbReference type="NCBI Taxonomy" id="483545"/>
    <lineage>
        <taxon>Bacteria</taxon>
        <taxon>Bacillati</taxon>
        <taxon>Actinomycetota</taxon>
        <taxon>Actinomycetes</taxon>
        <taxon>Streptosporangiales</taxon>
        <taxon>Nocardiopsidaceae</taxon>
        <taxon>Thermobifida</taxon>
    </lineage>
</organism>
<feature type="domain" description="Tn3 transposase DDE" evidence="1">
    <location>
        <begin position="51"/>
        <end position="109"/>
    </location>
</feature>
<dbReference type="EMBL" id="CP063196">
    <property type="protein sequence ID" value="UOE20987.1"/>
    <property type="molecule type" value="Genomic_DNA"/>
</dbReference>
<dbReference type="Pfam" id="PF01526">
    <property type="entry name" value="DDE_Tnp_Tn3"/>
    <property type="match status" value="1"/>
</dbReference>
<dbReference type="KEGG" id="thao:NI17_007425"/>
<proteinExistence type="predicted"/>
<name>A0AA97M5I0_9ACTN</name>